<evidence type="ECO:0000256" key="2">
    <source>
        <dbReference type="SAM" id="MobiDB-lite"/>
    </source>
</evidence>
<dbReference type="OrthoDB" id="1104827at2759"/>
<name>A0A194S3B0_RHOGW</name>
<feature type="compositionally biased region" description="Basic and acidic residues" evidence="2">
    <location>
        <begin position="284"/>
        <end position="311"/>
    </location>
</feature>
<dbReference type="OMA" id="TEPEQRM"/>
<protein>
    <recommendedName>
        <fullName evidence="3">Formin FH3 domain-containing protein</fullName>
    </recommendedName>
</protein>
<dbReference type="SUPFAM" id="SSF48371">
    <property type="entry name" value="ARM repeat"/>
    <property type="match status" value="1"/>
</dbReference>
<feature type="coiled-coil region" evidence="1">
    <location>
        <begin position="136"/>
        <end position="170"/>
    </location>
</feature>
<dbReference type="GO" id="GO:0032153">
    <property type="term" value="C:cell division site"/>
    <property type="evidence" value="ECO:0007669"/>
    <property type="project" value="TreeGrafter"/>
</dbReference>
<evidence type="ECO:0000259" key="3">
    <source>
        <dbReference type="Pfam" id="PF06367"/>
    </source>
</evidence>
<dbReference type="GO" id="GO:0043332">
    <property type="term" value="C:mating projection tip"/>
    <property type="evidence" value="ECO:0007669"/>
    <property type="project" value="TreeGrafter"/>
</dbReference>
<reference evidence="4 5" key="1">
    <citation type="journal article" date="2015" name="Front. Microbiol.">
        <title>Genome sequence of the plant growth promoting endophytic yeast Rhodotorula graminis WP1.</title>
        <authorList>
            <person name="Firrincieli A."/>
            <person name="Otillar R."/>
            <person name="Salamov A."/>
            <person name="Schmutz J."/>
            <person name="Khan Z."/>
            <person name="Redman R.S."/>
            <person name="Fleck N.D."/>
            <person name="Lindquist E."/>
            <person name="Grigoriev I.V."/>
            <person name="Doty S.L."/>
        </authorList>
    </citation>
    <scope>NUCLEOTIDE SEQUENCE [LARGE SCALE GENOMIC DNA]</scope>
    <source>
        <strain evidence="4 5">WP1</strain>
    </source>
</reference>
<keyword evidence="5" id="KW-1185">Reference proteome</keyword>
<organism evidence="4 5">
    <name type="scientific">Rhodotorula graminis (strain WP1)</name>
    <dbReference type="NCBI Taxonomy" id="578459"/>
    <lineage>
        <taxon>Eukaryota</taxon>
        <taxon>Fungi</taxon>
        <taxon>Dikarya</taxon>
        <taxon>Basidiomycota</taxon>
        <taxon>Pucciniomycotina</taxon>
        <taxon>Microbotryomycetes</taxon>
        <taxon>Sporidiobolales</taxon>
        <taxon>Sporidiobolaceae</taxon>
        <taxon>Rhodotorula</taxon>
    </lineage>
</organism>
<dbReference type="InterPro" id="IPR010472">
    <property type="entry name" value="FH3_dom"/>
</dbReference>
<dbReference type="STRING" id="578459.A0A194S3B0"/>
<dbReference type="GO" id="GO:1903475">
    <property type="term" value="P:mitotic actomyosin contractile ring assembly"/>
    <property type="evidence" value="ECO:0007669"/>
    <property type="project" value="TreeGrafter"/>
</dbReference>
<dbReference type="GeneID" id="28972701"/>
<dbReference type="GO" id="GO:0003779">
    <property type="term" value="F:actin binding"/>
    <property type="evidence" value="ECO:0007669"/>
    <property type="project" value="InterPro"/>
</dbReference>
<dbReference type="PANTHER" id="PTHR47102">
    <property type="entry name" value="PROTEIN BNI1"/>
    <property type="match status" value="1"/>
</dbReference>
<evidence type="ECO:0000313" key="5">
    <source>
        <dbReference type="Proteomes" id="UP000053890"/>
    </source>
</evidence>
<dbReference type="EMBL" id="KQ474079">
    <property type="protein sequence ID" value="KPV74990.1"/>
    <property type="molecule type" value="Genomic_DNA"/>
</dbReference>
<dbReference type="Gene3D" id="1.10.238.150">
    <property type="entry name" value="Formin, FH3 diaphanous domain"/>
    <property type="match status" value="1"/>
</dbReference>
<dbReference type="Gene3D" id="1.20.5.1700">
    <property type="match status" value="1"/>
</dbReference>
<sequence length="319" mass="35809">MELAGLKRILEKHLVLDHANLKRLISEHYEDAELDALELAEHMKEEVRMNFSDPRGCFEAILANTDGRARDFLLSTLKHLLLLPTEPEQRMRHFQLVERLVSAVVTDRKGLDGDFSHLLGSSVQQIIASFGDEERLAETQDDLDDAHAQVAQLKATVEQLREELAEGAAGNVGKLKDELARIERSLATSRAATEATKAELGNKERDYLEQIAALRLDNRMLYERLKKAGLLDGVDEDLQERMEKQLQRSKTIQILEGGVAGEAPLPAIPGQSLLGMTSARRRLESEISARRGETEDRLSEGQRDPVRRQLDPSRSSLTH</sequence>
<dbReference type="Pfam" id="PF06367">
    <property type="entry name" value="Drf_FH3"/>
    <property type="match status" value="1"/>
</dbReference>
<keyword evidence="1" id="KW-0175">Coiled coil</keyword>
<proteinExistence type="predicted"/>
<feature type="region of interest" description="Disordered" evidence="2">
    <location>
        <begin position="284"/>
        <end position="319"/>
    </location>
</feature>
<accession>A0A194S3B0</accession>
<gene>
    <name evidence="4" type="ORF">RHOBADRAFT_15287</name>
</gene>
<dbReference type="GO" id="GO:0051016">
    <property type="term" value="P:barbed-end actin filament capping"/>
    <property type="evidence" value="ECO:0007669"/>
    <property type="project" value="TreeGrafter"/>
</dbReference>
<dbReference type="InterPro" id="IPR016024">
    <property type="entry name" value="ARM-type_fold"/>
</dbReference>
<feature type="domain" description="Formin FH3" evidence="3">
    <location>
        <begin position="4"/>
        <end position="116"/>
    </location>
</feature>
<dbReference type="AlphaFoldDB" id="A0A194S3B0"/>
<evidence type="ECO:0000256" key="1">
    <source>
        <dbReference type="SAM" id="Coils"/>
    </source>
</evidence>
<dbReference type="RefSeq" id="XP_018271039.1">
    <property type="nucleotide sequence ID" value="XM_018412252.1"/>
</dbReference>
<dbReference type="PANTHER" id="PTHR47102:SF2">
    <property type="entry name" value="PROTEIN BNI1"/>
    <property type="match status" value="1"/>
</dbReference>
<evidence type="ECO:0000313" key="4">
    <source>
        <dbReference type="EMBL" id="KPV74990.1"/>
    </source>
</evidence>
<dbReference type="InterPro" id="IPR051661">
    <property type="entry name" value="Actin_filament_regulator"/>
</dbReference>
<dbReference type="GO" id="GO:0051017">
    <property type="term" value="P:actin filament bundle assembly"/>
    <property type="evidence" value="ECO:0007669"/>
    <property type="project" value="TreeGrafter"/>
</dbReference>
<dbReference type="Proteomes" id="UP000053890">
    <property type="component" value="Unassembled WGS sequence"/>
</dbReference>